<feature type="chain" id="PRO_5003707401" description="Lipoprotein" evidence="1">
    <location>
        <begin position="23"/>
        <end position="358"/>
    </location>
</feature>
<evidence type="ECO:0000256" key="1">
    <source>
        <dbReference type="SAM" id="SignalP"/>
    </source>
</evidence>
<proteinExistence type="predicted"/>
<protein>
    <recommendedName>
        <fullName evidence="4">Lipoprotein</fullName>
    </recommendedName>
</protein>
<evidence type="ECO:0008006" key="4">
    <source>
        <dbReference type="Google" id="ProtNLM"/>
    </source>
</evidence>
<dbReference type="Proteomes" id="UP000009011">
    <property type="component" value="Chromosome"/>
</dbReference>
<dbReference type="EMBL" id="CP003557">
    <property type="protein sequence ID" value="AFN74839.1"/>
    <property type="molecule type" value="Genomic_DNA"/>
</dbReference>
<evidence type="ECO:0000313" key="3">
    <source>
        <dbReference type="Proteomes" id="UP000009011"/>
    </source>
</evidence>
<keyword evidence="3" id="KW-1185">Reference proteome</keyword>
<dbReference type="STRING" id="1191523.MROS_1605"/>
<keyword evidence="1" id="KW-0732">Signal</keyword>
<gene>
    <name evidence="2" type="ordered locus">MROS_1605</name>
</gene>
<evidence type="ECO:0000313" key="2">
    <source>
        <dbReference type="EMBL" id="AFN74839.1"/>
    </source>
</evidence>
<accession>I6ZS00</accession>
<dbReference type="OrthoDB" id="9834800at2"/>
<name>I6ZS00_MELRP</name>
<feature type="signal peptide" evidence="1">
    <location>
        <begin position="1"/>
        <end position="22"/>
    </location>
</feature>
<dbReference type="PROSITE" id="PS51257">
    <property type="entry name" value="PROKAR_LIPOPROTEIN"/>
    <property type="match status" value="1"/>
</dbReference>
<dbReference type="HOGENOM" id="CLU_873686_0_0_10"/>
<dbReference type="RefSeq" id="WP_014856273.1">
    <property type="nucleotide sequence ID" value="NC_018178.1"/>
</dbReference>
<reference evidence="2 3" key="1">
    <citation type="journal article" date="2013" name="PLoS ONE">
        <title>Genomic analysis of Melioribacter roseus, facultatively anaerobic organotrophic bacterium representing a novel deep lineage within Bacteriodetes/Chlorobi group.</title>
        <authorList>
            <person name="Kadnikov V.V."/>
            <person name="Mardanov A.V."/>
            <person name="Podosokorskaya O.A."/>
            <person name="Gavrilov S.N."/>
            <person name="Kublanov I.V."/>
            <person name="Beletsky A.V."/>
            <person name="Bonch-Osmolovskaya E.A."/>
            <person name="Ravin N.V."/>
        </authorList>
    </citation>
    <scope>NUCLEOTIDE SEQUENCE [LARGE SCALE GENOMIC DNA]</scope>
    <source>
        <strain evidence="3">JCM 17771 / P3M-2</strain>
    </source>
</reference>
<dbReference type="KEGG" id="mro:MROS_1605"/>
<dbReference type="AlphaFoldDB" id="I6ZS00"/>
<sequence length="358" mass="39659">MKVRRSYLAIPAAILFFALLFAGCNDNSLITEPESGLSVKAALEKITYEDEAVNSFEPNFNEEDAMNILGKDLAKTIYPLRVGQVIHLVERDLQIEYGPDTALGTLTKRFEGELLILGALDDGSNVPDTLVKKPFTTVMTRKIKYERVDSTGDNLVDWKVIGMSLPEAGTSTDNIEITKITLTTLEGNSVTITSPNDFFFDLGRRLMTGEQTMTGGNPGNGQYGGMGMSGNQNHGNRQYGNGNAYGSRGMHGMIPYIRKREPVTITVEVKSIYEEPDFLTVTHGASVINKGNRVKERFELIDTQFDGAYYIRTYEKTIVTNAMPGFMHAVVNMLPQGVIKDTDTPVEEKTWGIPYLIQ</sequence>
<organism evidence="2 3">
    <name type="scientific">Melioribacter roseus (strain DSM 23840 / JCM 17771 / VKM B-2668 / P3M-2)</name>
    <dbReference type="NCBI Taxonomy" id="1191523"/>
    <lineage>
        <taxon>Bacteria</taxon>
        <taxon>Pseudomonadati</taxon>
        <taxon>Ignavibacteriota</taxon>
        <taxon>Ignavibacteria</taxon>
        <taxon>Ignavibacteriales</taxon>
        <taxon>Melioribacteraceae</taxon>
        <taxon>Melioribacter</taxon>
    </lineage>
</organism>